<sequence>MANAQPTPIRIVHLSSTHLGDDARIFTKECVSLARAGYDVSFVIPDNRHVTTDGRAVRRDDVDIVAVPRRPGLVRRLLSTTTAVLRAGLKRKADVYHFHDPELIPAGLLLRALGKRVVYDVHEDLPRDILTRTWIPPALRASIASVASAVEWTAGRTMSGVVAATPTIARRFPADRTVLVQNFALFSEFAAEAGIPFERRRGVAFVGTICADRCAAEMVDALGLVRNFPDARLLLAGSIETTAMRQRMEASPGWPRVDYRGRLDRAGVQRLLGESKVGIALYYPTQNYFDTQPVKLFEYMAAGIPVITADFPYHRGIVERHRCGLCVPPQNPAAIAAAIEWLFAHPAEAEAMGRRGREVVKSLYNWTNEERELMRLYERIAPLQPRASSQPAGLPSEGRATAGGNE</sequence>
<proteinExistence type="predicted"/>
<geneLocation type="plasmid" evidence="5 6">
    <name>unnamed1</name>
</geneLocation>
<protein>
    <submittedName>
        <fullName evidence="5">Group 1 glycosyl transferase</fullName>
    </submittedName>
</protein>
<evidence type="ECO:0000256" key="2">
    <source>
        <dbReference type="ARBA" id="ARBA00022679"/>
    </source>
</evidence>
<dbReference type="Pfam" id="PF13579">
    <property type="entry name" value="Glyco_trans_4_4"/>
    <property type="match status" value="1"/>
</dbReference>
<feature type="region of interest" description="Disordered" evidence="3">
    <location>
        <begin position="385"/>
        <end position="406"/>
    </location>
</feature>
<accession>A0A2U9S7E2</accession>
<keyword evidence="5" id="KW-0614">Plasmid</keyword>
<dbReference type="Proteomes" id="UP000249605">
    <property type="component" value="Plasmid unnamed1"/>
</dbReference>
<dbReference type="CDD" id="cd03794">
    <property type="entry name" value="GT4_WbuB-like"/>
    <property type="match status" value="1"/>
</dbReference>
<evidence type="ECO:0000256" key="3">
    <source>
        <dbReference type="SAM" id="MobiDB-lite"/>
    </source>
</evidence>
<dbReference type="Gene3D" id="3.40.50.2000">
    <property type="entry name" value="Glycogen Phosphorylase B"/>
    <property type="match status" value="2"/>
</dbReference>
<keyword evidence="6" id="KW-1185">Reference proteome</keyword>
<evidence type="ECO:0000259" key="4">
    <source>
        <dbReference type="Pfam" id="PF13579"/>
    </source>
</evidence>
<dbReference type="AlphaFoldDB" id="A0A2U9S7E2"/>
<dbReference type="SUPFAM" id="SSF53756">
    <property type="entry name" value="UDP-Glycosyltransferase/glycogen phosphorylase"/>
    <property type="match status" value="1"/>
</dbReference>
<dbReference type="RefSeq" id="WP_111068232.1">
    <property type="nucleotide sequence ID" value="NZ_CP029830.1"/>
</dbReference>
<dbReference type="PANTHER" id="PTHR12526:SF629">
    <property type="entry name" value="TEICHURONIC ACID BIOSYNTHESIS GLYCOSYLTRANSFERASE TUAH-RELATED"/>
    <property type="match status" value="1"/>
</dbReference>
<organism evidence="5 6">
    <name type="scientific">Azospirillum ramasamyi</name>
    <dbReference type="NCBI Taxonomy" id="682998"/>
    <lineage>
        <taxon>Bacteria</taxon>
        <taxon>Pseudomonadati</taxon>
        <taxon>Pseudomonadota</taxon>
        <taxon>Alphaproteobacteria</taxon>
        <taxon>Rhodospirillales</taxon>
        <taxon>Azospirillaceae</taxon>
        <taxon>Azospirillum</taxon>
    </lineage>
</organism>
<evidence type="ECO:0000313" key="5">
    <source>
        <dbReference type="EMBL" id="AWU95465.1"/>
    </source>
</evidence>
<evidence type="ECO:0000256" key="1">
    <source>
        <dbReference type="ARBA" id="ARBA00022676"/>
    </source>
</evidence>
<keyword evidence="1" id="KW-0328">Glycosyltransferase</keyword>
<dbReference type="GO" id="GO:0016757">
    <property type="term" value="F:glycosyltransferase activity"/>
    <property type="evidence" value="ECO:0007669"/>
    <property type="project" value="UniProtKB-KW"/>
</dbReference>
<dbReference type="KEGG" id="azm:DM194_14150"/>
<evidence type="ECO:0000313" key="6">
    <source>
        <dbReference type="Proteomes" id="UP000249605"/>
    </source>
</evidence>
<reference evidence="5 6" key="1">
    <citation type="submission" date="2018-06" db="EMBL/GenBank/DDBJ databases">
        <title>Complete genome sequencing of Azospirillum sp. M2T2B2.</title>
        <authorList>
            <person name="Heo J."/>
            <person name="Kim S.-J."/>
            <person name="Kwon S.-W."/>
            <person name="Anandham R."/>
        </authorList>
    </citation>
    <scope>NUCLEOTIDE SEQUENCE [LARGE SCALE GENOMIC DNA]</scope>
    <source>
        <strain evidence="5 6">M2T2B2</strain>
        <plasmid evidence="5 6">unnamed1</plasmid>
    </source>
</reference>
<dbReference type="Pfam" id="PF13692">
    <property type="entry name" value="Glyco_trans_1_4"/>
    <property type="match status" value="1"/>
</dbReference>
<dbReference type="OrthoDB" id="529131at2"/>
<name>A0A2U9S7E2_9PROT</name>
<dbReference type="EMBL" id="CP029830">
    <property type="protein sequence ID" value="AWU95465.1"/>
    <property type="molecule type" value="Genomic_DNA"/>
</dbReference>
<feature type="domain" description="Glycosyltransferase subfamily 4-like N-terminal" evidence="4">
    <location>
        <begin position="30"/>
        <end position="175"/>
    </location>
</feature>
<gene>
    <name evidence="5" type="ORF">DM194_14150</name>
</gene>
<dbReference type="InterPro" id="IPR028098">
    <property type="entry name" value="Glyco_trans_4-like_N"/>
</dbReference>
<keyword evidence="2 5" id="KW-0808">Transferase</keyword>
<dbReference type="PANTHER" id="PTHR12526">
    <property type="entry name" value="GLYCOSYLTRANSFERASE"/>
    <property type="match status" value="1"/>
</dbReference>